<name>A0A150FSV2_CLOPD</name>
<dbReference type="EMBL" id="FRBG01000014">
    <property type="protein sequence ID" value="SHL17847.1"/>
    <property type="molecule type" value="Genomic_DNA"/>
</dbReference>
<sequence>MFYYCIECKRIFSDFEKCTYCSSSNIKKLSLNSPVNVIGSKIKGRVLKIKDDNIRLLYVDEHKNKLIKEFSHDKLRKIL</sequence>
<organism evidence="1 3">
    <name type="scientific">Alkalithermobacter thermoalcaliphilus JW-YL-7 = DSM 7308</name>
    <dbReference type="NCBI Taxonomy" id="1121328"/>
    <lineage>
        <taxon>Bacteria</taxon>
        <taxon>Bacillati</taxon>
        <taxon>Bacillota</taxon>
        <taxon>Clostridia</taxon>
        <taxon>Peptostreptococcales</taxon>
        <taxon>Tepidibacteraceae</taxon>
        <taxon>Alkalithermobacter</taxon>
    </lineage>
</organism>
<accession>A0A150FSV2</accession>
<evidence type="ECO:0000313" key="2">
    <source>
        <dbReference type="EMBL" id="SHL17847.1"/>
    </source>
</evidence>
<dbReference type="OrthoDB" id="1912932at2"/>
<dbReference type="RefSeq" id="WP_066071954.1">
    <property type="nucleotide sequence ID" value="NZ_FRBG01000014.1"/>
</dbReference>
<evidence type="ECO:0000313" key="4">
    <source>
        <dbReference type="Proteomes" id="UP000323392"/>
    </source>
</evidence>
<evidence type="ECO:0000313" key="1">
    <source>
        <dbReference type="EMBL" id="KXZ40682.1"/>
    </source>
</evidence>
<dbReference type="EMBL" id="LSFY01000001">
    <property type="protein sequence ID" value="KXZ40682.1"/>
    <property type="molecule type" value="Genomic_DNA"/>
</dbReference>
<reference evidence="2 4" key="2">
    <citation type="submission" date="2016-11" db="EMBL/GenBank/DDBJ databases">
        <authorList>
            <person name="Varghese N."/>
            <person name="Submissions S."/>
        </authorList>
    </citation>
    <scope>NUCLEOTIDE SEQUENCE [LARGE SCALE GENOMIC DNA]</scope>
    <source>
        <strain evidence="2 4">DSM 7308</strain>
    </source>
</reference>
<evidence type="ECO:0000313" key="3">
    <source>
        <dbReference type="Proteomes" id="UP000092605"/>
    </source>
</evidence>
<dbReference type="Proteomes" id="UP000323392">
    <property type="component" value="Unassembled WGS sequence"/>
</dbReference>
<gene>
    <name evidence="1" type="ORF">JWYL7_1757</name>
    <name evidence="2" type="ORF">SAMN05661008_01604</name>
</gene>
<comment type="caution">
    <text evidence="1">The sequence shown here is derived from an EMBL/GenBank/DDBJ whole genome shotgun (WGS) entry which is preliminary data.</text>
</comment>
<protein>
    <submittedName>
        <fullName evidence="1">Uncharacterized protein</fullName>
    </submittedName>
</protein>
<dbReference type="Proteomes" id="UP000092605">
    <property type="component" value="Unassembled WGS sequence"/>
</dbReference>
<dbReference type="PATRIC" id="fig|1121328.3.peg.1769"/>
<dbReference type="AlphaFoldDB" id="A0A150FSV2"/>
<reference evidence="1 3" key="1">
    <citation type="submission" date="2016-02" db="EMBL/GenBank/DDBJ databases">
        <title>Draft genome sequence for Clostridium paradoxum JW-YL-7.</title>
        <authorList>
            <person name="Utturkar S.M."/>
            <person name="Lancaster A."/>
            <person name="Poole F.L."/>
            <person name="Adams M.W."/>
            <person name="Brown S.D."/>
        </authorList>
    </citation>
    <scope>NUCLEOTIDE SEQUENCE [LARGE SCALE GENOMIC DNA]</scope>
    <source>
        <strain evidence="1 3">JW-YL-7</strain>
    </source>
</reference>
<proteinExistence type="predicted"/>
<keyword evidence="4" id="KW-1185">Reference proteome</keyword>